<keyword evidence="6 11" id="KW-0812">Transmembrane</keyword>
<proteinExistence type="predicted"/>
<dbReference type="GO" id="GO:0009245">
    <property type="term" value="P:lipid A biosynthetic process"/>
    <property type="evidence" value="ECO:0007669"/>
    <property type="project" value="UniProtKB-KW"/>
</dbReference>
<keyword evidence="14" id="KW-1185">Reference proteome</keyword>
<evidence type="ECO:0000256" key="5">
    <source>
        <dbReference type="ARBA" id="ARBA00022556"/>
    </source>
</evidence>
<keyword evidence="2" id="KW-1003">Cell membrane</keyword>
<evidence type="ECO:0000256" key="3">
    <source>
        <dbReference type="ARBA" id="ARBA00022516"/>
    </source>
</evidence>
<evidence type="ECO:0000256" key="4">
    <source>
        <dbReference type="ARBA" id="ARBA00022519"/>
    </source>
</evidence>
<evidence type="ECO:0000256" key="6">
    <source>
        <dbReference type="ARBA" id="ARBA00022692"/>
    </source>
</evidence>
<keyword evidence="4" id="KW-0997">Cell inner membrane</keyword>
<feature type="transmembrane region" description="Helical" evidence="11">
    <location>
        <begin position="89"/>
        <end position="108"/>
    </location>
</feature>
<evidence type="ECO:0000256" key="10">
    <source>
        <dbReference type="ARBA" id="ARBA00023136"/>
    </source>
</evidence>
<feature type="transmembrane region" description="Helical" evidence="11">
    <location>
        <begin position="30"/>
        <end position="53"/>
    </location>
</feature>
<feature type="transmembrane region" description="Helical" evidence="11">
    <location>
        <begin position="114"/>
        <end position="132"/>
    </location>
</feature>
<dbReference type="InterPro" id="IPR037185">
    <property type="entry name" value="EmrE-like"/>
</dbReference>
<sequence length="281" mass="28912">MSLSVFAVVLFAAALHALWNTLLKGGGDKMLSAVLVTGGAAALSACFLPFLPLPHPDSWPWLAVSVGLQVLYFTLLAQTYRIADMGRTYPLMRGTAPLLVAVTGVVWTGETLSGSGWLGIGVVCAGVLSLAWGPVRGGGSRQGAGVALALLTAGVIAAYTLVDGTGVRLSGSAAAYTLWLSLLTGVPMVGWALCVRRQALWQALRRSPALPLIGGGGTLVSYGLALWAMTVAPLAVVAALRETSIVFALLLAALLLKERTGPRRILAGGLICTGAALLRLA</sequence>
<feature type="transmembrane region" description="Helical" evidence="11">
    <location>
        <begin position="6"/>
        <end position="23"/>
    </location>
</feature>
<dbReference type="AlphaFoldDB" id="A0A7W9ZF21"/>
<evidence type="ECO:0000256" key="9">
    <source>
        <dbReference type="ARBA" id="ARBA00023098"/>
    </source>
</evidence>
<dbReference type="PANTHER" id="PTHR30561:SF9">
    <property type="entry name" value="4-AMINO-4-DEOXY-L-ARABINOSE-PHOSPHOUNDECAPRENOL FLIPPASE SUBUNIT ARNF-RELATED"/>
    <property type="match status" value="1"/>
</dbReference>
<dbReference type="RefSeq" id="WP_184260889.1">
    <property type="nucleotide sequence ID" value="NZ_JACIIX010000001.1"/>
</dbReference>
<feature type="domain" description="EamA" evidence="12">
    <location>
        <begin position="145"/>
        <end position="278"/>
    </location>
</feature>
<feature type="transmembrane region" description="Helical" evidence="11">
    <location>
        <begin position="144"/>
        <end position="162"/>
    </location>
</feature>
<evidence type="ECO:0000256" key="8">
    <source>
        <dbReference type="ARBA" id="ARBA00022989"/>
    </source>
</evidence>
<keyword evidence="3" id="KW-0444">Lipid biosynthesis</keyword>
<evidence type="ECO:0000256" key="2">
    <source>
        <dbReference type="ARBA" id="ARBA00022475"/>
    </source>
</evidence>
<keyword evidence="8 11" id="KW-1133">Transmembrane helix</keyword>
<organism evidence="13 14">
    <name type="scientific">Novispirillum itersonii</name>
    <name type="common">Aquaspirillum itersonii</name>
    <dbReference type="NCBI Taxonomy" id="189"/>
    <lineage>
        <taxon>Bacteria</taxon>
        <taxon>Pseudomonadati</taxon>
        <taxon>Pseudomonadota</taxon>
        <taxon>Alphaproteobacteria</taxon>
        <taxon>Rhodospirillales</taxon>
        <taxon>Novispirillaceae</taxon>
        <taxon>Novispirillum</taxon>
    </lineage>
</organism>
<dbReference type="Pfam" id="PF00892">
    <property type="entry name" value="EamA"/>
    <property type="match status" value="1"/>
</dbReference>
<dbReference type="SUPFAM" id="SSF103481">
    <property type="entry name" value="Multidrug resistance efflux transporter EmrE"/>
    <property type="match status" value="2"/>
</dbReference>
<dbReference type="Gene3D" id="1.10.3730.20">
    <property type="match status" value="2"/>
</dbReference>
<keyword evidence="7" id="KW-0448">Lipopolysaccharide biosynthesis</keyword>
<protein>
    <submittedName>
        <fullName evidence="13">Drug/metabolite transporter (DMT)-like permease</fullName>
    </submittedName>
</protein>
<evidence type="ECO:0000256" key="11">
    <source>
        <dbReference type="SAM" id="Phobius"/>
    </source>
</evidence>
<dbReference type="EMBL" id="JACIIX010000001">
    <property type="protein sequence ID" value="MBB6209069.1"/>
    <property type="molecule type" value="Genomic_DNA"/>
</dbReference>
<feature type="transmembrane region" description="Helical" evidence="11">
    <location>
        <begin position="174"/>
        <end position="195"/>
    </location>
</feature>
<dbReference type="InterPro" id="IPR000620">
    <property type="entry name" value="EamA_dom"/>
</dbReference>
<name>A0A7W9ZF21_NOVIT</name>
<evidence type="ECO:0000256" key="1">
    <source>
        <dbReference type="ARBA" id="ARBA00004651"/>
    </source>
</evidence>
<evidence type="ECO:0000259" key="12">
    <source>
        <dbReference type="Pfam" id="PF00892"/>
    </source>
</evidence>
<dbReference type="Proteomes" id="UP000544872">
    <property type="component" value="Unassembled WGS sequence"/>
</dbReference>
<keyword evidence="10 11" id="KW-0472">Membrane</keyword>
<dbReference type="PANTHER" id="PTHR30561">
    <property type="entry name" value="SMR FAMILY PROTON-DEPENDENT DRUG EFFLUX TRANSPORTER SUGE"/>
    <property type="match status" value="1"/>
</dbReference>
<dbReference type="GO" id="GO:0022857">
    <property type="term" value="F:transmembrane transporter activity"/>
    <property type="evidence" value="ECO:0007669"/>
    <property type="project" value="InterPro"/>
</dbReference>
<feature type="transmembrane region" description="Helical" evidence="11">
    <location>
        <begin position="59"/>
        <end position="77"/>
    </location>
</feature>
<accession>A0A7W9ZF21</accession>
<dbReference type="InterPro" id="IPR000390">
    <property type="entry name" value="Small_drug/metabolite_transptr"/>
</dbReference>
<gene>
    <name evidence="13" type="ORF">FHS48_000450</name>
</gene>
<evidence type="ECO:0000256" key="7">
    <source>
        <dbReference type="ARBA" id="ARBA00022985"/>
    </source>
</evidence>
<keyword evidence="5" id="KW-0441">Lipid A biosynthesis</keyword>
<keyword evidence="9" id="KW-0443">Lipid metabolism</keyword>
<comment type="subcellular location">
    <subcellularLocation>
        <location evidence="1">Cell membrane</location>
        <topology evidence="1">Multi-pass membrane protein</topology>
    </subcellularLocation>
</comment>
<dbReference type="GO" id="GO:0009103">
    <property type="term" value="P:lipopolysaccharide biosynthetic process"/>
    <property type="evidence" value="ECO:0007669"/>
    <property type="project" value="UniProtKB-KW"/>
</dbReference>
<feature type="transmembrane region" description="Helical" evidence="11">
    <location>
        <begin position="234"/>
        <end position="256"/>
    </location>
</feature>
<evidence type="ECO:0000313" key="13">
    <source>
        <dbReference type="EMBL" id="MBB6209069.1"/>
    </source>
</evidence>
<comment type="caution">
    <text evidence="13">The sequence shown here is derived from an EMBL/GenBank/DDBJ whole genome shotgun (WGS) entry which is preliminary data.</text>
</comment>
<dbReference type="GO" id="GO:0005886">
    <property type="term" value="C:plasma membrane"/>
    <property type="evidence" value="ECO:0007669"/>
    <property type="project" value="UniProtKB-SubCell"/>
</dbReference>
<reference evidence="13 14" key="1">
    <citation type="submission" date="2020-08" db="EMBL/GenBank/DDBJ databases">
        <title>Genomic Encyclopedia of Type Strains, Phase IV (KMG-IV): sequencing the most valuable type-strain genomes for metagenomic binning, comparative biology and taxonomic classification.</title>
        <authorList>
            <person name="Goeker M."/>
        </authorList>
    </citation>
    <scope>NUCLEOTIDE SEQUENCE [LARGE SCALE GENOMIC DNA]</scope>
    <source>
        <strain evidence="13 14">DSM 11590</strain>
    </source>
</reference>
<feature type="transmembrane region" description="Helical" evidence="11">
    <location>
        <begin position="207"/>
        <end position="228"/>
    </location>
</feature>
<evidence type="ECO:0000313" key="14">
    <source>
        <dbReference type="Proteomes" id="UP000544872"/>
    </source>
</evidence>